<keyword evidence="6 9" id="KW-0238">DNA-binding</keyword>
<keyword evidence="5" id="KW-0862">Zinc</keyword>
<keyword evidence="2" id="KW-0479">Metal-binding</keyword>
<evidence type="ECO:0000256" key="4">
    <source>
        <dbReference type="ARBA" id="ARBA00022771"/>
    </source>
</evidence>
<evidence type="ECO:0000313" key="13">
    <source>
        <dbReference type="EMBL" id="JAP76161.1"/>
    </source>
</evidence>
<keyword evidence="3" id="KW-0677">Repeat</keyword>
<feature type="compositionally biased region" description="Polar residues" evidence="10">
    <location>
        <begin position="128"/>
        <end position="141"/>
    </location>
</feature>
<dbReference type="InterPro" id="IPR038441">
    <property type="entry name" value="THAP_Znf_sf"/>
</dbReference>
<dbReference type="SUPFAM" id="SSF57667">
    <property type="entry name" value="beta-beta-alpha zinc fingers"/>
    <property type="match status" value="1"/>
</dbReference>
<dbReference type="AlphaFoldDB" id="A0A131YE20"/>
<evidence type="ECO:0000256" key="2">
    <source>
        <dbReference type="ARBA" id="ARBA00022723"/>
    </source>
</evidence>
<proteinExistence type="predicted"/>
<evidence type="ECO:0000256" key="8">
    <source>
        <dbReference type="PROSITE-ProRule" id="PRU00042"/>
    </source>
</evidence>
<dbReference type="GO" id="GO:0000978">
    <property type="term" value="F:RNA polymerase II cis-regulatory region sequence-specific DNA binding"/>
    <property type="evidence" value="ECO:0007669"/>
    <property type="project" value="TreeGrafter"/>
</dbReference>
<evidence type="ECO:0000259" key="12">
    <source>
        <dbReference type="PROSITE" id="PS50950"/>
    </source>
</evidence>
<feature type="domain" description="C2H2-type" evidence="11">
    <location>
        <begin position="190"/>
        <end position="213"/>
    </location>
</feature>
<feature type="domain" description="C2H2-type" evidence="11">
    <location>
        <begin position="277"/>
        <end position="304"/>
    </location>
</feature>
<accession>A0A131YE20</accession>
<evidence type="ECO:0000256" key="9">
    <source>
        <dbReference type="PROSITE-ProRule" id="PRU00309"/>
    </source>
</evidence>
<dbReference type="GO" id="GO:0008270">
    <property type="term" value="F:zinc ion binding"/>
    <property type="evidence" value="ECO:0007669"/>
    <property type="project" value="UniProtKB-KW"/>
</dbReference>
<feature type="domain" description="THAP-type" evidence="12">
    <location>
        <begin position="1"/>
        <end position="96"/>
    </location>
</feature>
<feature type="region of interest" description="Disordered" evidence="10">
    <location>
        <begin position="100"/>
        <end position="141"/>
    </location>
</feature>
<evidence type="ECO:0000259" key="11">
    <source>
        <dbReference type="PROSITE" id="PS50157"/>
    </source>
</evidence>
<evidence type="ECO:0000256" key="1">
    <source>
        <dbReference type="ARBA" id="ARBA00004123"/>
    </source>
</evidence>
<dbReference type="EMBL" id="GEDV01012396">
    <property type="protein sequence ID" value="JAP76161.1"/>
    <property type="molecule type" value="Transcribed_RNA"/>
</dbReference>
<sequence>MTRCFVPGCKSYKNSGRHVQNDRHFFKVPRDAGLLRLWERAVPWLDVKLKTSCSVCDLHFVDKDILKVFETNIRGDIRAVPRAKWALKADAVPRLFPNCPSDLSKPTRKRNAPARGLSPAIRQEKQETTSTETPQDIQNASSKGCQTSLKMTCTQETQTQEVCVKSGTELPEASSPCRTRDCGTSTHLTFHCEECGGTFVTAMRLHMHKRASHRKKWLVCKCLDCSHSPNNRSHHAGHEQIHYVVKYVVCKFCCRRFHSREDFETHQRVVHKEEKSFKCDKCGRRFTFLRSLLRHEKSYCPHRA</sequence>
<dbReference type="InterPro" id="IPR006612">
    <property type="entry name" value="THAP_Znf"/>
</dbReference>
<dbReference type="GO" id="GO:0005634">
    <property type="term" value="C:nucleus"/>
    <property type="evidence" value="ECO:0007669"/>
    <property type="project" value="UniProtKB-SubCell"/>
</dbReference>
<evidence type="ECO:0000256" key="6">
    <source>
        <dbReference type="ARBA" id="ARBA00023125"/>
    </source>
</evidence>
<protein>
    <submittedName>
        <fullName evidence="13">KRAB domain-containing zinc finger protein</fullName>
    </submittedName>
</protein>
<name>A0A131YE20_RHIAP</name>
<organism evidence="13">
    <name type="scientific">Rhipicephalus appendiculatus</name>
    <name type="common">Brown ear tick</name>
    <dbReference type="NCBI Taxonomy" id="34631"/>
    <lineage>
        <taxon>Eukaryota</taxon>
        <taxon>Metazoa</taxon>
        <taxon>Ecdysozoa</taxon>
        <taxon>Arthropoda</taxon>
        <taxon>Chelicerata</taxon>
        <taxon>Arachnida</taxon>
        <taxon>Acari</taxon>
        <taxon>Parasitiformes</taxon>
        <taxon>Ixodida</taxon>
        <taxon>Ixodoidea</taxon>
        <taxon>Ixodidae</taxon>
        <taxon>Rhipicephalinae</taxon>
        <taxon>Rhipicephalus</taxon>
        <taxon>Rhipicephalus</taxon>
    </lineage>
</organism>
<dbReference type="SMART" id="SM00355">
    <property type="entry name" value="ZnF_C2H2"/>
    <property type="match status" value="4"/>
</dbReference>
<dbReference type="Gene3D" id="6.20.210.20">
    <property type="entry name" value="THAP domain"/>
    <property type="match status" value="1"/>
</dbReference>
<feature type="domain" description="C2H2-type" evidence="11">
    <location>
        <begin position="248"/>
        <end position="276"/>
    </location>
</feature>
<dbReference type="Gene3D" id="3.30.160.60">
    <property type="entry name" value="Classic Zinc Finger"/>
    <property type="match status" value="2"/>
</dbReference>
<keyword evidence="4 8" id="KW-0863">Zinc-finger</keyword>
<dbReference type="PANTHER" id="PTHR24376:SF216">
    <property type="entry name" value="ZINC FINGER PROTEIN 420-LIKE"/>
    <property type="match status" value="1"/>
</dbReference>
<evidence type="ECO:0000256" key="10">
    <source>
        <dbReference type="SAM" id="MobiDB-lite"/>
    </source>
</evidence>
<dbReference type="GO" id="GO:0001228">
    <property type="term" value="F:DNA-binding transcription activator activity, RNA polymerase II-specific"/>
    <property type="evidence" value="ECO:0007669"/>
    <property type="project" value="TreeGrafter"/>
</dbReference>
<comment type="subcellular location">
    <subcellularLocation>
        <location evidence="1">Nucleus</location>
    </subcellularLocation>
</comment>
<dbReference type="PROSITE" id="PS50157">
    <property type="entry name" value="ZINC_FINGER_C2H2_2"/>
    <property type="match status" value="3"/>
</dbReference>
<dbReference type="SUPFAM" id="SSF57716">
    <property type="entry name" value="Glucocorticoid receptor-like (DNA-binding domain)"/>
    <property type="match status" value="1"/>
</dbReference>
<dbReference type="PANTHER" id="PTHR24376">
    <property type="entry name" value="ZINC FINGER PROTEIN"/>
    <property type="match status" value="1"/>
</dbReference>
<dbReference type="InterPro" id="IPR013087">
    <property type="entry name" value="Znf_C2H2_type"/>
</dbReference>
<dbReference type="SMART" id="SM00980">
    <property type="entry name" value="THAP"/>
    <property type="match status" value="1"/>
</dbReference>
<evidence type="ECO:0000256" key="7">
    <source>
        <dbReference type="ARBA" id="ARBA00023242"/>
    </source>
</evidence>
<dbReference type="PROSITE" id="PS00028">
    <property type="entry name" value="ZINC_FINGER_C2H2_1"/>
    <property type="match status" value="2"/>
</dbReference>
<dbReference type="InterPro" id="IPR036236">
    <property type="entry name" value="Znf_C2H2_sf"/>
</dbReference>
<evidence type="ECO:0000256" key="3">
    <source>
        <dbReference type="ARBA" id="ARBA00022737"/>
    </source>
</evidence>
<evidence type="ECO:0000256" key="5">
    <source>
        <dbReference type="ARBA" id="ARBA00022833"/>
    </source>
</evidence>
<reference evidence="13" key="1">
    <citation type="journal article" date="2016" name="Ticks Tick Borne Dis.">
        <title>De novo assembly and annotation of the salivary gland transcriptome of Rhipicephalus appendiculatus male and female ticks during blood feeding.</title>
        <authorList>
            <person name="de Castro M.H."/>
            <person name="de Klerk D."/>
            <person name="Pienaar R."/>
            <person name="Latif A.A."/>
            <person name="Rees D.J."/>
            <person name="Mans B.J."/>
        </authorList>
    </citation>
    <scope>NUCLEOTIDE SEQUENCE</scope>
    <source>
        <tissue evidence="13">Salivary glands</tissue>
    </source>
</reference>
<keyword evidence="7" id="KW-0539">Nucleus</keyword>
<dbReference type="PROSITE" id="PS50950">
    <property type="entry name" value="ZF_THAP"/>
    <property type="match status" value="1"/>
</dbReference>